<dbReference type="InterPro" id="IPR029063">
    <property type="entry name" value="SAM-dependent_MTases_sf"/>
</dbReference>
<dbReference type="Gene3D" id="3.40.50.150">
    <property type="entry name" value="Vaccinia Virus protein VP39"/>
    <property type="match status" value="1"/>
</dbReference>
<dbReference type="STRING" id="1314782.A0A165TBP4"/>
<accession>A0A165TBP4</accession>
<organism evidence="2 3">
    <name type="scientific">Neolentinus lepideus HHB14362 ss-1</name>
    <dbReference type="NCBI Taxonomy" id="1314782"/>
    <lineage>
        <taxon>Eukaryota</taxon>
        <taxon>Fungi</taxon>
        <taxon>Dikarya</taxon>
        <taxon>Basidiomycota</taxon>
        <taxon>Agaricomycotina</taxon>
        <taxon>Agaricomycetes</taxon>
        <taxon>Gloeophyllales</taxon>
        <taxon>Gloeophyllaceae</taxon>
        <taxon>Neolentinus</taxon>
    </lineage>
</organism>
<dbReference type="InParanoid" id="A0A165TBP4"/>
<dbReference type="PANTHER" id="PTHR43591">
    <property type="entry name" value="METHYLTRANSFERASE"/>
    <property type="match status" value="1"/>
</dbReference>
<evidence type="ECO:0000313" key="2">
    <source>
        <dbReference type="EMBL" id="KZT26434.1"/>
    </source>
</evidence>
<proteinExistence type="predicted"/>
<keyword evidence="2" id="KW-0489">Methyltransferase</keyword>
<dbReference type="GO" id="GO:0008168">
    <property type="term" value="F:methyltransferase activity"/>
    <property type="evidence" value="ECO:0007669"/>
    <property type="project" value="UniProtKB-KW"/>
</dbReference>
<gene>
    <name evidence="2" type="ORF">NEOLEDRAFT_1162092</name>
</gene>
<dbReference type="CDD" id="cd02440">
    <property type="entry name" value="AdoMet_MTases"/>
    <property type="match status" value="1"/>
</dbReference>
<dbReference type="OrthoDB" id="10017101at2759"/>
<name>A0A165TBP4_9AGAM</name>
<dbReference type="FunCoup" id="A0A165TBP4">
    <property type="interactions" value="2"/>
</dbReference>
<evidence type="ECO:0000259" key="1">
    <source>
        <dbReference type="Pfam" id="PF13847"/>
    </source>
</evidence>
<protein>
    <submittedName>
        <fullName evidence="2">UbiE family methyltransferase</fullName>
    </submittedName>
</protein>
<dbReference type="GO" id="GO:0032259">
    <property type="term" value="P:methylation"/>
    <property type="evidence" value="ECO:0007669"/>
    <property type="project" value="UniProtKB-KW"/>
</dbReference>
<keyword evidence="2" id="KW-0808">Transferase</keyword>
<feature type="domain" description="Methyltransferase" evidence="1">
    <location>
        <begin position="37"/>
        <end position="163"/>
    </location>
</feature>
<dbReference type="SUPFAM" id="SSF53335">
    <property type="entry name" value="S-adenosyl-L-methionine-dependent methyltransferases"/>
    <property type="match status" value="1"/>
</dbReference>
<dbReference type="PANTHER" id="PTHR43591:SF24">
    <property type="entry name" value="2-METHOXY-6-POLYPRENYL-1,4-BENZOQUINOL METHYLASE, MITOCHONDRIAL"/>
    <property type="match status" value="1"/>
</dbReference>
<dbReference type="Proteomes" id="UP000076761">
    <property type="component" value="Unassembled WGS sequence"/>
</dbReference>
<dbReference type="Pfam" id="PF13847">
    <property type="entry name" value="Methyltransf_31"/>
    <property type="match status" value="1"/>
</dbReference>
<dbReference type="InterPro" id="IPR025714">
    <property type="entry name" value="Methyltranfer_dom"/>
</dbReference>
<sequence>MSQQSAVYTHGHHGSVLRSHSWRTATNSCAYLLPYLKPDMVILDVGCGPGTISVDLARYVPQGRVIGLEATPDPLKQASSLAEEKGVKNVEWVIGDAHKLDFPDNTFDVVHAHAVTQHLGDPVQAFREMLRVTKRGGIIANRETDVAAMTWYPEVEGMREWHEMFIRASRANGGEPNAGRRLHVWAKEAGIDPKCITKTVSGWCYSTPEERAWWSDLWAERTVKSDFAKLAKEKGTASDEELERAAGAWKTWGNEEDGWFGIFHGEIICRV</sequence>
<dbReference type="EMBL" id="KV425566">
    <property type="protein sequence ID" value="KZT26434.1"/>
    <property type="molecule type" value="Genomic_DNA"/>
</dbReference>
<dbReference type="AlphaFoldDB" id="A0A165TBP4"/>
<evidence type="ECO:0000313" key="3">
    <source>
        <dbReference type="Proteomes" id="UP000076761"/>
    </source>
</evidence>
<keyword evidence="3" id="KW-1185">Reference proteome</keyword>
<reference evidence="2 3" key="1">
    <citation type="journal article" date="2016" name="Mol. Biol. Evol.">
        <title>Comparative Genomics of Early-Diverging Mushroom-Forming Fungi Provides Insights into the Origins of Lignocellulose Decay Capabilities.</title>
        <authorList>
            <person name="Nagy L.G."/>
            <person name="Riley R."/>
            <person name="Tritt A."/>
            <person name="Adam C."/>
            <person name="Daum C."/>
            <person name="Floudas D."/>
            <person name="Sun H."/>
            <person name="Yadav J.S."/>
            <person name="Pangilinan J."/>
            <person name="Larsson K.H."/>
            <person name="Matsuura K."/>
            <person name="Barry K."/>
            <person name="Labutti K."/>
            <person name="Kuo R."/>
            <person name="Ohm R.A."/>
            <person name="Bhattacharya S.S."/>
            <person name="Shirouzu T."/>
            <person name="Yoshinaga Y."/>
            <person name="Martin F.M."/>
            <person name="Grigoriev I.V."/>
            <person name="Hibbett D.S."/>
        </authorList>
    </citation>
    <scope>NUCLEOTIDE SEQUENCE [LARGE SCALE GENOMIC DNA]</scope>
    <source>
        <strain evidence="2 3">HHB14362 ss-1</strain>
    </source>
</reference>